<keyword evidence="2" id="KW-1003">Cell membrane</keyword>
<evidence type="ECO:0000313" key="9">
    <source>
        <dbReference type="EMBL" id="CAI9941670.1"/>
    </source>
</evidence>
<dbReference type="AlphaFoldDB" id="A0AA86PKK2"/>
<evidence type="ECO:0000313" key="10">
    <source>
        <dbReference type="EMBL" id="CAL5992922.1"/>
    </source>
</evidence>
<feature type="transmembrane region" description="Helical" evidence="7">
    <location>
        <begin position="427"/>
        <end position="445"/>
    </location>
</feature>
<evidence type="ECO:0000256" key="5">
    <source>
        <dbReference type="ARBA" id="ARBA00023136"/>
    </source>
</evidence>
<feature type="transmembrane region" description="Helical" evidence="7">
    <location>
        <begin position="184"/>
        <end position="205"/>
    </location>
</feature>
<dbReference type="EMBL" id="CATOUU010000695">
    <property type="protein sequence ID" value="CAI9941670.1"/>
    <property type="molecule type" value="Genomic_DNA"/>
</dbReference>
<dbReference type="PANTHER" id="PTHR43823:SF3">
    <property type="entry name" value="MULTIDRUG EXPORT PROTEIN MEPA"/>
    <property type="match status" value="1"/>
</dbReference>
<reference evidence="9" key="1">
    <citation type="submission" date="2023-06" db="EMBL/GenBank/DDBJ databases">
        <authorList>
            <person name="Kurt Z."/>
        </authorList>
    </citation>
    <scope>NUCLEOTIDE SEQUENCE</scope>
</reference>
<keyword evidence="12" id="KW-1185">Reference proteome</keyword>
<dbReference type="PANTHER" id="PTHR43823">
    <property type="entry name" value="SPORULATION PROTEIN YKVU"/>
    <property type="match status" value="1"/>
</dbReference>
<proteinExistence type="predicted"/>
<feature type="compositionally biased region" description="Low complexity" evidence="6">
    <location>
        <begin position="9"/>
        <end position="20"/>
    </location>
</feature>
<evidence type="ECO:0000256" key="4">
    <source>
        <dbReference type="ARBA" id="ARBA00022989"/>
    </source>
</evidence>
<dbReference type="InterPro" id="IPR051327">
    <property type="entry name" value="MATE_MepA_subfamily"/>
</dbReference>
<evidence type="ECO:0000256" key="6">
    <source>
        <dbReference type="SAM" id="MobiDB-lite"/>
    </source>
</evidence>
<name>A0AA86PKK2_9EUKA</name>
<evidence type="ECO:0000313" key="11">
    <source>
        <dbReference type="EMBL" id="CAL6029192.1"/>
    </source>
</evidence>
<organism evidence="9">
    <name type="scientific">Hexamita inflata</name>
    <dbReference type="NCBI Taxonomy" id="28002"/>
    <lineage>
        <taxon>Eukaryota</taxon>
        <taxon>Metamonada</taxon>
        <taxon>Diplomonadida</taxon>
        <taxon>Hexamitidae</taxon>
        <taxon>Hexamitinae</taxon>
        <taxon>Hexamita</taxon>
    </lineage>
</organism>
<protein>
    <submittedName>
        <fullName evidence="9">Transmembrane domain-containing protein</fullName>
    </submittedName>
    <submittedName>
        <fullName evidence="10">Transmembrane_domain-containing protein</fullName>
    </submittedName>
</protein>
<accession>A0AA86PKK2</accession>
<feature type="transmembrane region" description="Helical" evidence="7">
    <location>
        <begin position="353"/>
        <end position="379"/>
    </location>
</feature>
<sequence>MSHNNSEFGSDGWTSDSDSSCQSAEIDQQMRHYGDQNITLLLVQKFPMFALINILPALYMICEFIFVANFVDYENLLKLMELAPFIQIFSNQIQKALAQTCATLANKNILQQQIVAATIYYAYFIVACVLINVVSIIIGLTLVSSLYSTSEAKLYIIVQFCICPFINTFGVAQHSFWKIENRHALIFANQIVEFSVTFPVALFLLQKKMTGLNAIAIARIVAGVVQLIWSYFVVMRSPFLGVKYRGVLRLTFKRLSPFRPKFLIHVFTQALPIMVIQVTDSILYVTCTLKAKYQNLETVVYQTKIFRIQIIWLIKYLLEAFHKGFADVFEIIANYNLNLKKFRRIIQVISSSLVLDLIVGTILTIIFTAAAKSILRGVIPLGVPGLIDTDFQIQMTYNAAQYEAVASICLFWPLLVVTMLQLENRNVIVALVQIPKLIYGISFPFVADKLVGKNAPYFIVVAFGDAVSGVVGILTICYYIIRYKELARLEIMNEQVIEKQKLQAKSDDKPEQTAMVAVRQTITKMMEGEQVETRQSELQVPVLFRQSNISERQDMLRQSMSFSAVVTQINRESMARRQSSVAQEPK</sequence>
<evidence type="ECO:0000256" key="3">
    <source>
        <dbReference type="ARBA" id="ARBA00022692"/>
    </source>
</evidence>
<keyword evidence="3 7" id="KW-0812">Transmembrane</keyword>
<dbReference type="GO" id="GO:0005886">
    <property type="term" value="C:plasma membrane"/>
    <property type="evidence" value="ECO:0007669"/>
    <property type="project" value="UniProtKB-SubCell"/>
</dbReference>
<gene>
    <name evidence="10" type="ORF">HINF_LOCUS12818</name>
    <name evidence="8" type="ORF">HINF_LOCUS17349</name>
    <name evidence="9" type="ORF">HINF_LOCUS29315</name>
    <name evidence="11" type="ORF">HINF_LOCUS32171</name>
</gene>
<evidence type="ECO:0000313" key="12">
    <source>
        <dbReference type="Proteomes" id="UP001642409"/>
    </source>
</evidence>
<dbReference type="EMBL" id="CAXDID020000029">
    <property type="protein sequence ID" value="CAL5992922.1"/>
    <property type="molecule type" value="Genomic_DNA"/>
</dbReference>
<evidence type="ECO:0000256" key="7">
    <source>
        <dbReference type="SAM" id="Phobius"/>
    </source>
</evidence>
<feature type="transmembrane region" description="Helical" evidence="7">
    <location>
        <begin position="212"/>
        <end position="234"/>
    </location>
</feature>
<reference evidence="10 12" key="2">
    <citation type="submission" date="2024-07" db="EMBL/GenBank/DDBJ databases">
        <authorList>
            <person name="Akdeniz Z."/>
        </authorList>
    </citation>
    <scope>NUCLEOTIDE SEQUENCE [LARGE SCALE GENOMIC DNA]</scope>
</reference>
<feature type="transmembrane region" description="Helical" evidence="7">
    <location>
        <begin position="457"/>
        <end position="481"/>
    </location>
</feature>
<dbReference type="EMBL" id="CAXDID020000109">
    <property type="protein sequence ID" value="CAL6029192.1"/>
    <property type="molecule type" value="Genomic_DNA"/>
</dbReference>
<comment type="caution">
    <text evidence="9">The sequence shown here is derived from an EMBL/GenBank/DDBJ whole genome shotgun (WGS) entry which is preliminary data.</text>
</comment>
<dbReference type="EMBL" id="CATOUU010000440">
    <property type="protein sequence ID" value="CAI9929704.1"/>
    <property type="molecule type" value="Genomic_DNA"/>
</dbReference>
<keyword evidence="4 7" id="KW-1133">Transmembrane helix</keyword>
<feature type="transmembrane region" description="Helical" evidence="7">
    <location>
        <begin position="120"/>
        <end position="142"/>
    </location>
</feature>
<evidence type="ECO:0000256" key="2">
    <source>
        <dbReference type="ARBA" id="ARBA00022475"/>
    </source>
</evidence>
<feature type="region of interest" description="Disordered" evidence="6">
    <location>
        <begin position="1"/>
        <end position="20"/>
    </location>
</feature>
<feature type="transmembrane region" description="Helical" evidence="7">
    <location>
        <begin position="48"/>
        <end position="71"/>
    </location>
</feature>
<comment type="subcellular location">
    <subcellularLocation>
        <location evidence="1">Cell membrane</location>
        <topology evidence="1">Multi-pass membrane protein</topology>
    </subcellularLocation>
</comment>
<evidence type="ECO:0000256" key="1">
    <source>
        <dbReference type="ARBA" id="ARBA00004651"/>
    </source>
</evidence>
<feature type="transmembrane region" description="Helical" evidence="7">
    <location>
        <begin position="399"/>
        <end position="420"/>
    </location>
</feature>
<keyword evidence="5 7" id="KW-0472">Membrane</keyword>
<dbReference type="Proteomes" id="UP001642409">
    <property type="component" value="Unassembled WGS sequence"/>
</dbReference>
<evidence type="ECO:0000313" key="8">
    <source>
        <dbReference type="EMBL" id="CAI9929704.1"/>
    </source>
</evidence>
<feature type="transmembrane region" description="Helical" evidence="7">
    <location>
        <begin position="154"/>
        <end position="172"/>
    </location>
</feature>